<feature type="region of interest" description="Disordered" evidence="6">
    <location>
        <begin position="659"/>
        <end position="800"/>
    </location>
</feature>
<comment type="caution">
    <text evidence="10">The sequence shown here is derived from an EMBL/GenBank/DDBJ whole genome shotgun (WGS) entry which is preliminary data.</text>
</comment>
<organism evidence="10 11">
    <name type="scientific">Saccharopolyspora hordei</name>
    <dbReference type="NCBI Taxonomy" id="1838"/>
    <lineage>
        <taxon>Bacteria</taxon>
        <taxon>Bacillati</taxon>
        <taxon>Actinomycetota</taxon>
        <taxon>Actinomycetes</taxon>
        <taxon>Pseudonocardiales</taxon>
        <taxon>Pseudonocardiaceae</taxon>
        <taxon>Saccharopolyspora</taxon>
    </lineage>
</organism>
<feature type="domain" description="Nitrate/nitrite sensing protein" evidence="9">
    <location>
        <begin position="78"/>
        <end position="314"/>
    </location>
</feature>
<dbReference type="RefSeq" id="WP_179721103.1">
    <property type="nucleotide sequence ID" value="NZ_BAABFH010000001.1"/>
</dbReference>
<feature type="transmembrane region" description="Helical" evidence="7">
    <location>
        <begin position="30"/>
        <end position="54"/>
    </location>
</feature>
<dbReference type="GO" id="GO:0004673">
    <property type="term" value="F:protein histidine kinase activity"/>
    <property type="evidence" value="ECO:0007669"/>
    <property type="project" value="UniProtKB-EC"/>
</dbReference>
<dbReference type="Gene3D" id="3.30.565.10">
    <property type="entry name" value="Histidine kinase-like ATPase, C-terminal domain"/>
    <property type="match status" value="1"/>
</dbReference>
<dbReference type="InterPro" id="IPR013587">
    <property type="entry name" value="Nitrate/nitrite_sensing"/>
</dbReference>
<keyword evidence="7" id="KW-1133">Transmembrane helix</keyword>
<dbReference type="Proteomes" id="UP000587002">
    <property type="component" value="Unassembled WGS sequence"/>
</dbReference>
<dbReference type="SUPFAM" id="SSF55874">
    <property type="entry name" value="ATPase domain of HSP90 chaperone/DNA topoisomerase II/histidine kinase"/>
    <property type="match status" value="1"/>
</dbReference>
<evidence type="ECO:0000256" key="5">
    <source>
        <dbReference type="ARBA" id="ARBA00022777"/>
    </source>
</evidence>
<keyword evidence="7" id="KW-0812">Transmembrane</keyword>
<evidence type="ECO:0000256" key="6">
    <source>
        <dbReference type="SAM" id="MobiDB-lite"/>
    </source>
</evidence>
<evidence type="ECO:0000256" key="4">
    <source>
        <dbReference type="ARBA" id="ARBA00022679"/>
    </source>
</evidence>
<accession>A0A853AJ57</accession>
<dbReference type="PANTHER" id="PTHR45436:SF5">
    <property type="entry name" value="SENSOR HISTIDINE KINASE TRCS"/>
    <property type="match status" value="1"/>
</dbReference>
<proteinExistence type="predicted"/>
<keyword evidence="11" id="KW-1185">Reference proteome</keyword>
<dbReference type="PANTHER" id="PTHR45436">
    <property type="entry name" value="SENSOR HISTIDINE KINASE YKOH"/>
    <property type="match status" value="1"/>
</dbReference>
<dbReference type="InterPro" id="IPR050428">
    <property type="entry name" value="TCS_sensor_his_kinase"/>
</dbReference>
<evidence type="ECO:0000256" key="3">
    <source>
        <dbReference type="ARBA" id="ARBA00022553"/>
    </source>
</evidence>
<gene>
    <name evidence="10" type="ORF">HNR68_002775</name>
</gene>
<feature type="domain" description="Histidine kinase/HSP90-like ATPase" evidence="8">
    <location>
        <begin position="545"/>
        <end position="652"/>
    </location>
</feature>
<evidence type="ECO:0000259" key="8">
    <source>
        <dbReference type="Pfam" id="PF02518"/>
    </source>
</evidence>
<keyword evidence="3" id="KW-0597">Phosphoprotein</keyword>
<dbReference type="Pfam" id="PF02518">
    <property type="entry name" value="HATPase_c"/>
    <property type="match status" value="1"/>
</dbReference>
<evidence type="ECO:0000259" key="9">
    <source>
        <dbReference type="Pfam" id="PF08376"/>
    </source>
</evidence>
<reference evidence="10 11" key="1">
    <citation type="submission" date="2020-07" db="EMBL/GenBank/DDBJ databases">
        <title>Sequencing the genomes of 1000 actinobacteria strains.</title>
        <authorList>
            <person name="Klenk H.-P."/>
        </authorList>
    </citation>
    <scope>NUCLEOTIDE SEQUENCE [LARGE SCALE GENOMIC DNA]</scope>
    <source>
        <strain evidence="10 11">DSM 44065</strain>
    </source>
</reference>
<dbReference type="AlphaFoldDB" id="A0A853AJ57"/>
<feature type="region of interest" description="Disordered" evidence="6">
    <location>
        <begin position="1"/>
        <end position="23"/>
    </location>
</feature>
<dbReference type="Pfam" id="PF08376">
    <property type="entry name" value="NIT"/>
    <property type="match status" value="1"/>
</dbReference>
<dbReference type="InterPro" id="IPR003594">
    <property type="entry name" value="HATPase_dom"/>
</dbReference>
<dbReference type="EMBL" id="JACCFJ010000001">
    <property type="protein sequence ID" value="NYI84145.1"/>
    <property type="molecule type" value="Genomic_DNA"/>
</dbReference>
<comment type="catalytic activity">
    <reaction evidence="1">
        <text>ATP + protein L-histidine = ADP + protein N-phospho-L-histidine.</text>
        <dbReference type="EC" id="2.7.13.3"/>
    </reaction>
</comment>
<evidence type="ECO:0000256" key="2">
    <source>
        <dbReference type="ARBA" id="ARBA00012438"/>
    </source>
</evidence>
<dbReference type="GO" id="GO:0005886">
    <property type="term" value="C:plasma membrane"/>
    <property type="evidence" value="ECO:0007669"/>
    <property type="project" value="TreeGrafter"/>
</dbReference>
<dbReference type="EC" id="2.7.13.3" evidence="2"/>
<evidence type="ECO:0000256" key="7">
    <source>
        <dbReference type="SAM" id="Phobius"/>
    </source>
</evidence>
<keyword evidence="4" id="KW-0808">Transferase</keyword>
<keyword evidence="7" id="KW-0472">Membrane</keyword>
<keyword evidence="5 10" id="KW-0418">Kinase</keyword>
<sequence length="800" mass="87235">MDVTTQNEAVAPPEEPRRRRDGQGSIRSRLTWSVVIPWIVVFILWAVGCALFAFEAIYTQQVATSVRQMSLPAMSALEQVKKERLLTLEAVDQPGRDRTELLDQQRRTDRAIAEMNAAGEGLLDSAPEEIRRAMNDLTEYLDRMGGIRTRVASGQISNAEVVDFYDNLSDSATQVADVQAKLTLDPDTREGALAATDLLRASDAFSRETSLVGTVIGAGQMSPDQHRQLSRYIDAYHSTLEQNVSSMRPRVRDRYEKLLASPAWQQLVAAEDRFIAGAGVDGEPLPIELEDWRRVSDEVGTELSAMVTAQADEVSTIAVDNGNGTLWTVTWGSLAALVVALVSFVYARRVYRSVVDEALLTRLQGLRTESLMMANKLPDVVRRLREGETVDVKAETAALGNYGSDEVGQVAQAIQVFQRQAMDAAVGETRARQGARVVFVGMAHRIQRLLRQMHGTIDELEKNEESSTQLARLFKLDNSTTRARRTVENLLVLGDQQPGRRWSRPVALMDVLRSAVSEIDQYSRVVIGHVPKVMVTGAAVGDTIHLISELIDNATAFSPPNTQVQVDVKQVARGVAIDIADQGLGMSEETRSRANQMMSEPPEFDRLVLESNKAEQLGLFTAARLAHRRDISVEFGVSAYGGTRATVLLPERILDADDSLTTSNGGGTPAVPGAAAPGSGGEHDLAAVPQPRELSWNGDMTDQPAPATQGPTETTVEWPKTDPAAEPAPEPGPAAPQQGEQRKPAGERPPLPKRVPQANLAEGLRDDPDQDENVVATPSKLAGFRRAFRGGFDDAPNERS</sequence>
<evidence type="ECO:0000313" key="10">
    <source>
        <dbReference type="EMBL" id="NYI84145.1"/>
    </source>
</evidence>
<protein>
    <recommendedName>
        <fullName evidence="2">histidine kinase</fullName>
        <ecNumber evidence="2">2.7.13.3</ecNumber>
    </recommendedName>
</protein>
<dbReference type="GO" id="GO:0000160">
    <property type="term" value="P:phosphorelay signal transduction system"/>
    <property type="evidence" value="ECO:0007669"/>
    <property type="project" value="TreeGrafter"/>
</dbReference>
<evidence type="ECO:0000256" key="1">
    <source>
        <dbReference type="ARBA" id="ARBA00000085"/>
    </source>
</evidence>
<evidence type="ECO:0000313" key="11">
    <source>
        <dbReference type="Proteomes" id="UP000587002"/>
    </source>
</evidence>
<name>A0A853AJ57_9PSEU</name>
<dbReference type="InterPro" id="IPR036890">
    <property type="entry name" value="HATPase_C_sf"/>
</dbReference>